<dbReference type="InterPro" id="IPR011053">
    <property type="entry name" value="Single_hybrid_motif"/>
</dbReference>
<dbReference type="PANTHER" id="PTHR30386">
    <property type="entry name" value="MEMBRANE FUSION SUBUNIT OF EMRAB-TOLC MULTIDRUG EFFLUX PUMP"/>
    <property type="match status" value="1"/>
</dbReference>
<dbReference type="PANTHER" id="PTHR30386:SF18">
    <property type="entry name" value="INNER MEMBRANE PROTEIN YIAV-RELATED"/>
    <property type="match status" value="1"/>
</dbReference>
<keyword evidence="2" id="KW-1133">Transmembrane helix</keyword>
<keyword evidence="2" id="KW-0812">Transmembrane</keyword>
<dbReference type="AlphaFoldDB" id="A0AA37SUX4"/>
<comment type="caution">
    <text evidence="3">The sequence shown here is derived from an EMBL/GenBank/DDBJ whole genome shotgun (WGS) entry which is preliminary data.</text>
</comment>
<evidence type="ECO:0000256" key="2">
    <source>
        <dbReference type="SAM" id="Phobius"/>
    </source>
</evidence>
<gene>
    <name evidence="3" type="ORF">GCM10007940_41560</name>
</gene>
<reference evidence="3" key="1">
    <citation type="journal article" date="2014" name="Int. J. Syst. Evol. Microbiol.">
        <title>Complete genome sequence of Corynebacterium casei LMG S-19264T (=DSM 44701T), isolated from a smear-ripened cheese.</title>
        <authorList>
            <consortium name="US DOE Joint Genome Institute (JGI-PGF)"/>
            <person name="Walter F."/>
            <person name="Albersmeier A."/>
            <person name="Kalinowski J."/>
            <person name="Ruckert C."/>
        </authorList>
    </citation>
    <scope>NUCLEOTIDE SEQUENCE</scope>
    <source>
        <strain evidence="3">NBRC 108769</strain>
    </source>
</reference>
<dbReference type="SUPFAM" id="SSF56954">
    <property type="entry name" value="Outer membrane efflux proteins (OEP)"/>
    <property type="match status" value="1"/>
</dbReference>
<dbReference type="RefSeq" id="WP_235291764.1">
    <property type="nucleotide sequence ID" value="NZ_BSOH01000027.1"/>
</dbReference>
<feature type="transmembrane region" description="Helical" evidence="2">
    <location>
        <begin position="32"/>
        <end position="52"/>
    </location>
</feature>
<keyword evidence="2" id="KW-0472">Membrane</keyword>
<proteinExistence type="predicted"/>
<accession>A0AA37SUX4</accession>
<keyword evidence="4" id="KW-1185">Reference proteome</keyword>
<dbReference type="SUPFAM" id="SSF51230">
    <property type="entry name" value="Single hybrid motif"/>
    <property type="match status" value="1"/>
</dbReference>
<dbReference type="Proteomes" id="UP001156666">
    <property type="component" value="Unassembled WGS sequence"/>
</dbReference>
<name>A0AA37SUX4_9BACT</name>
<evidence type="ECO:0000313" key="3">
    <source>
        <dbReference type="EMBL" id="GLR19540.1"/>
    </source>
</evidence>
<dbReference type="EMBL" id="BSOH01000027">
    <property type="protein sequence ID" value="GLR19540.1"/>
    <property type="molecule type" value="Genomic_DNA"/>
</dbReference>
<protein>
    <submittedName>
        <fullName evidence="3">Biotin attachment protein</fullName>
    </submittedName>
</protein>
<evidence type="ECO:0000313" key="4">
    <source>
        <dbReference type="Proteomes" id="UP001156666"/>
    </source>
</evidence>
<feature type="coiled-coil region" evidence="1">
    <location>
        <begin position="206"/>
        <end position="254"/>
    </location>
</feature>
<sequence>MLNISENSIKDSVDLQEFNSYKLIRQSRIKRLTLWLSLGFILILFLCLFLPWTQNISAKGYVTTRSPEQRPQGIQSVIAGRLEEWYVQEGDFVEKGDTIVFISEVKSEYFDPELLARTTEQINAKSQSIDSYSEKESALVNQYIALQGALKLKQEQNYNKIKQARNKISMDSIDLIVYKNNYEIATNQLSRTKELYDKGLKTLSELQEKENKNQAAKAKVSVQENKLLNQRNELVNLTIEIQSIENDYADKLAKSQSEKQSAVSAKLESVAATSKLRNQYSNYSERQKFYYITAPQSGYITKTLKKGIGETVKEGIDIATIMPSNYKLAVEIYARPQDIPLLSTGETVQLRFDGWPAIVISGWPESSTGVFSGTIVALDKFINENGYYRILISPNIEKKDWPEKLSIGTGVNAFILLKKVPIWYEVWRQLNGFPPDFYTAEKVSTKELKRKAPLKSVK</sequence>
<reference evidence="3" key="2">
    <citation type="submission" date="2023-01" db="EMBL/GenBank/DDBJ databases">
        <title>Draft genome sequence of Portibacter lacus strain NBRC 108769.</title>
        <authorList>
            <person name="Sun Q."/>
            <person name="Mori K."/>
        </authorList>
    </citation>
    <scope>NUCLEOTIDE SEQUENCE</scope>
    <source>
        <strain evidence="3">NBRC 108769</strain>
    </source>
</reference>
<organism evidence="3 4">
    <name type="scientific">Portibacter lacus</name>
    <dbReference type="NCBI Taxonomy" id="1099794"/>
    <lineage>
        <taxon>Bacteria</taxon>
        <taxon>Pseudomonadati</taxon>
        <taxon>Bacteroidota</taxon>
        <taxon>Saprospiria</taxon>
        <taxon>Saprospirales</taxon>
        <taxon>Haliscomenobacteraceae</taxon>
        <taxon>Portibacter</taxon>
    </lineage>
</organism>
<dbReference type="InterPro" id="IPR050739">
    <property type="entry name" value="MFP"/>
</dbReference>
<dbReference type="Gene3D" id="2.40.50.100">
    <property type="match status" value="1"/>
</dbReference>
<keyword evidence="1" id="KW-0175">Coiled coil</keyword>
<evidence type="ECO:0000256" key="1">
    <source>
        <dbReference type="SAM" id="Coils"/>
    </source>
</evidence>